<dbReference type="PANTHER" id="PTHR39639">
    <property type="entry name" value="CHROMOSOME 16, WHOLE GENOME SHOTGUN SEQUENCE"/>
    <property type="match status" value="1"/>
</dbReference>
<dbReference type="InterPro" id="IPR004919">
    <property type="entry name" value="GmrSD_N"/>
</dbReference>
<dbReference type="PANTHER" id="PTHR39639:SF1">
    <property type="entry name" value="DUF262 DOMAIN-CONTAINING PROTEIN"/>
    <property type="match status" value="1"/>
</dbReference>
<reference evidence="2 3" key="1">
    <citation type="submission" date="2017-01" db="EMBL/GenBank/DDBJ databases">
        <title>The cable genome- insights into the physiology and evolution of filamentous bacteria capable of sulfide oxidation via long distance electron transfer.</title>
        <authorList>
            <person name="Schreiber L."/>
            <person name="Bjerg J.T."/>
            <person name="Boggild A."/>
            <person name="Van De Vossenberg J."/>
            <person name="Meysman F."/>
            <person name="Nielsen L.P."/>
            <person name="Schramm A."/>
            <person name="Kjeldsen K.U."/>
        </authorList>
    </citation>
    <scope>NUCLEOTIDE SEQUENCE [LARGE SCALE GENOMIC DNA]</scope>
    <source>
        <strain evidence="2">MCF</strain>
    </source>
</reference>
<keyword evidence="3" id="KW-1185">Reference proteome</keyword>
<evidence type="ECO:0000259" key="1">
    <source>
        <dbReference type="Pfam" id="PF03235"/>
    </source>
</evidence>
<accession>A0A444IVF7</accession>
<dbReference type="AlphaFoldDB" id="A0A444IVF7"/>
<comment type="caution">
    <text evidence="2">The sequence shown here is derived from an EMBL/GenBank/DDBJ whole genome shotgun (WGS) entry which is preliminary data.</text>
</comment>
<evidence type="ECO:0000313" key="3">
    <source>
        <dbReference type="Proteomes" id="UP000287853"/>
    </source>
</evidence>
<dbReference type="EMBL" id="MTKO01000092">
    <property type="protein sequence ID" value="RWX44595.1"/>
    <property type="molecule type" value="Genomic_DNA"/>
</dbReference>
<dbReference type="CDD" id="cd16387">
    <property type="entry name" value="ParB_N_Srx"/>
    <property type="match status" value="1"/>
</dbReference>
<evidence type="ECO:0000313" key="2">
    <source>
        <dbReference type="EMBL" id="RWX44595.1"/>
    </source>
</evidence>
<dbReference type="Pfam" id="PF03235">
    <property type="entry name" value="GmrSD_N"/>
    <property type="match status" value="1"/>
</dbReference>
<sequence>MSGFKPLVVGTTNTETVDVEGLLKRFDRNEYNIPDYQRDSEQWDEIKKSLFIESIINNFTVPPIIVCPDYTDGDEKFELVDGQQRLTTLLDFRHDKFRLCNEDLLEYADNVRELVQNKKFSELDAEITDKILNYKINIVKLPHSLFENLDLKLEIFRRINETGVPLSAQDLRLATFSDSARVTFLRLSGIYDPEKKGPTRMINSAKEKRGIDYPWSADFRTSWYSWWRESVYATGQNPSEMFLFFIIAKNIDAIQHIIGSEQSVKELKLKYNKKIDSVLNIYCARLQAEDRDQIKVKTLPSLESFKSWFDQFQRWFHLIKTNKVTMIKAKSRIKVALFIAAASDVWESPDDVTDLQWDNIEILLLQGQSKIKSHFNDFVLATPRGKWPAQAKQATDIKELCKMIKEDKF</sequence>
<protein>
    <recommendedName>
        <fullName evidence="1">GmrSD restriction endonucleases N-terminal domain-containing protein</fullName>
    </recommendedName>
</protein>
<dbReference type="Proteomes" id="UP000287853">
    <property type="component" value="Unassembled WGS sequence"/>
</dbReference>
<proteinExistence type="predicted"/>
<name>A0A444IVF7_9BACT</name>
<organism evidence="2 3">
    <name type="scientific">Candidatus Electrothrix aarhusensis</name>
    <dbReference type="NCBI Taxonomy" id="1859131"/>
    <lineage>
        <taxon>Bacteria</taxon>
        <taxon>Pseudomonadati</taxon>
        <taxon>Thermodesulfobacteriota</taxon>
        <taxon>Desulfobulbia</taxon>
        <taxon>Desulfobulbales</taxon>
        <taxon>Desulfobulbaceae</taxon>
        <taxon>Candidatus Electrothrix</taxon>
    </lineage>
</organism>
<feature type="domain" description="GmrSD restriction endonucleases N-terminal" evidence="1">
    <location>
        <begin position="21"/>
        <end position="176"/>
    </location>
</feature>
<gene>
    <name evidence="2" type="ORF">H206_03555</name>
</gene>